<name>A0A182K0U7_9DIPT</name>
<dbReference type="PANTHER" id="PTHR46664">
    <property type="entry name" value="ATM INTERACTOR"/>
    <property type="match status" value="1"/>
</dbReference>
<organism evidence="4 5">
    <name type="scientific">Anopheles christyi</name>
    <dbReference type="NCBI Taxonomy" id="43041"/>
    <lineage>
        <taxon>Eukaryota</taxon>
        <taxon>Metazoa</taxon>
        <taxon>Ecdysozoa</taxon>
        <taxon>Arthropoda</taxon>
        <taxon>Hexapoda</taxon>
        <taxon>Insecta</taxon>
        <taxon>Pterygota</taxon>
        <taxon>Neoptera</taxon>
        <taxon>Endopterygota</taxon>
        <taxon>Diptera</taxon>
        <taxon>Nematocera</taxon>
        <taxon>Culicoidea</taxon>
        <taxon>Culicidae</taxon>
        <taxon>Anophelinae</taxon>
        <taxon>Anopheles</taxon>
    </lineage>
</organism>
<proteinExistence type="predicted"/>
<dbReference type="GO" id="GO:0000976">
    <property type="term" value="F:transcription cis-regulatory region binding"/>
    <property type="evidence" value="ECO:0007669"/>
    <property type="project" value="InterPro"/>
</dbReference>
<evidence type="ECO:0000256" key="1">
    <source>
        <dbReference type="PROSITE-ProRule" id="PRU00042"/>
    </source>
</evidence>
<dbReference type="SMART" id="SM00355">
    <property type="entry name" value="ZnF_C2H2"/>
    <property type="match status" value="4"/>
</dbReference>
<dbReference type="FunFam" id="3.30.160.60:FF:001397">
    <property type="entry name" value="Datilografo, isoform A"/>
    <property type="match status" value="1"/>
</dbReference>
<keyword evidence="1" id="KW-0862">Zinc</keyword>
<dbReference type="AlphaFoldDB" id="A0A182K0U7"/>
<dbReference type="Proteomes" id="UP000075881">
    <property type="component" value="Unassembled WGS sequence"/>
</dbReference>
<dbReference type="GO" id="GO:0045944">
    <property type="term" value="P:positive regulation of transcription by RNA polymerase II"/>
    <property type="evidence" value="ECO:0007669"/>
    <property type="project" value="InterPro"/>
</dbReference>
<dbReference type="Gene3D" id="3.30.160.60">
    <property type="entry name" value="Classic Zinc Finger"/>
    <property type="match status" value="1"/>
</dbReference>
<reference evidence="4" key="2">
    <citation type="submission" date="2020-05" db="UniProtKB">
        <authorList>
            <consortium name="EnsemblMetazoa"/>
        </authorList>
    </citation>
    <scope>IDENTIFICATION</scope>
    <source>
        <strain evidence="4">ACHKN1017</strain>
    </source>
</reference>
<evidence type="ECO:0000313" key="5">
    <source>
        <dbReference type="Proteomes" id="UP000075881"/>
    </source>
</evidence>
<feature type="compositionally biased region" description="Polar residues" evidence="2">
    <location>
        <begin position="191"/>
        <end position="208"/>
    </location>
</feature>
<dbReference type="InterPro" id="IPR013087">
    <property type="entry name" value="Znf_C2H2_type"/>
</dbReference>
<dbReference type="STRING" id="43041.A0A182K0U7"/>
<accession>A0A182K0U7</accession>
<dbReference type="EnsemblMetazoa" id="ACHR004381-RA">
    <property type="protein sequence ID" value="ACHR004381-PA"/>
    <property type="gene ID" value="ACHR004381"/>
</dbReference>
<reference evidence="5" key="1">
    <citation type="submission" date="2013-03" db="EMBL/GenBank/DDBJ databases">
        <title>The Genome Sequence of Anopheles christyi ACHKN1017.</title>
        <authorList>
            <consortium name="The Broad Institute Genomics Platform"/>
            <person name="Neafsey D.E."/>
            <person name="Besansky N."/>
            <person name="Walker B."/>
            <person name="Young S.K."/>
            <person name="Zeng Q."/>
            <person name="Gargeya S."/>
            <person name="Fitzgerald M."/>
            <person name="Haas B."/>
            <person name="Abouelleil A."/>
            <person name="Allen A.W."/>
            <person name="Alvarado L."/>
            <person name="Arachchi H.M."/>
            <person name="Berlin A.M."/>
            <person name="Chapman S.B."/>
            <person name="Gainer-Dewar J."/>
            <person name="Goldberg J."/>
            <person name="Griggs A."/>
            <person name="Gujja S."/>
            <person name="Hansen M."/>
            <person name="Howarth C."/>
            <person name="Imamovic A."/>
            <person name="Ireland A."/>
            <person name="Larimer J."/>
            <person name="McCowan C."/>
            <person name="Murphy C."/>
            <person name="Pearson M."/>
            <person name="Poon T.W."/>
            <person name="Priest M."/>
            <person name="Roberts A."/>
            <person name="Saif S."/>
            <person name="Shea T."/>
            <person name="Sisk P."/>
            <person name="Sykes S."/>
            <person name="Wortman J."/>
            <person name="Nusbaum C."/>
            <person name="Birren B."/>
        </authorList>
    </citation>
    <scope>NUCLEOTIDE SEQUENCE [LARGE SCALE GENOMIC DNA]</scope>
    <source>
        <strain evidence="5">ACHKN1017</strain>
    </source>
</reference>
<dbReference type="GO" id="GO:0005634">
    <property type="term" value="C:nucleus"/>
    <property type="evidence" value="ECO:0007669"/>
    <property type="project" value="TreeGrafter"/>
</dbReference>
<dbReference type="InterPro" id="IPR055303">
    <property type="entry name" value="ATMIN"/>
</dbReference>
<dbReference type="GO" id="GO:0008270">
    <property type="term" value="F:zinc ion binding"/>
    <property type="evidence" value="ECO:0007669"/>
    <property type="project" value="UniProtKB-KW"/>
</dbReference>
<keyword evidence="1" id="KW-0479">Metal-binding</keyword>
<evidence type="ECO:0000259" key="3">
    <source>
        <dbReference type="PROSITE" id="PS50157"/>
    </source>
</evidence>
<dbReference type="PROSITE" id="PS50157">
    <property type="entry name" value="ZINC_FINGER_C2H2_2"/>
    <property type="match status" value="1"/>
</dbReference>
<protein>
    <recommendedName>
        <fullName evidence="3">C2H2-type domain-containing protein</fullName>
    </recommendedName>
</protein>
<dbReference type="PANTHER" id="PTHR46664:SF1">
    <property type="entry name" value="ATM INTERACTOR"/>
    <property type="match status" value="1"/>
</dbReference>
<dbReference type="VEuPathDB" id="VectorBase:ACHR004381"/>
<feature type="region of interest" description="Disordered" evidence="2">
    <location>
        <begin position="183"/>
        <end position="208"/>
    </location>
</feature>
<evidence type="ECO:0000313" key="4">
    <source>
        <dbReference type="EnsemblMetazoa" id="ACHR004381-PA"/>
    </source>
</evidence>
<sequence>MTDQTVVAPDPPRIYLTPEEILAEKIYLCSFDNCFALLYNLANLQMHLTRHHKAPAANLQFLCNASKSERRLFYCPIISCPYYQSATDSTNGARSFSSLRSLKQHYLKVHGERKHACEACGKSFATESYLRHHRLSCGRKFICEYCTYTYGSREALLTHAKRKQHGYEALLLAKKSNHAKAAKGKPARKCVTTSTQTFPERSGENRATQTNEVVEMDAVQSAVEKSSTVPVLQLPVKSVTVEKSCNTNSIIGSHVIESVEPLAPVVCTETQTDFIDFMFSSTENRHDPLLSYAHMYTQTYDEPGLLTDLGLSTTETQTSWNEAGETFGDYLVSTETQTNFDIDSFDCSSNNCTGDKTSPGNCKQTQIPEPMQNEFHMLRGAADFLSDLSDSIDDHASVHVQDS</sequence>
<dbReference type="InterPro" id="IPR036236">
    <property type="entry name" value="Znf_C2H2_sf"/>
</dbReference>
<keyword evidence="1" id="KW-0863">Zinc-finger</keyword>
<dbReference type="PROSITE" id="PS00028">
    <property type="entry name" value="ZINC_FINGER_C2H2_1"/>
    <property type="match status" value="1"/>
</dbReference>
<dbReference type="GO" id="GO:0000981">
    <property type="term" value="F:DNA-binding transcription factor activity, RNA polymerase II-specific"/>
    <property type="evidence" value="ECO:0007669"/>
    <property type="project" value="TreeGrafter"/>
</dbReference>
<keyword evidence="5" id="KW-1185">Reference proteome</keyword>
<evidence type="ECO:0000256" key="2">
    <source>
        <dbReference type="SAM" id="MobiDB-lite"/>
    </source>
</evidence>
<dbReference type="SUPFAM" id="SSF57667">
    <property type="entry name" value="beta-beta-alpha zinc fingers"/>
    <property type="match status" value="1"/>
</dbReference>
<feature type="domain" description="C2H2-type" evidence="3">
    <location>
        <begin position="115"/>
        <end position="134"/>
    </location>
</feature>